<sequence length="108" mass="12073">MCWPRSTVPNKLWGCWPKTYPDRPERCRCPIKHFTRRSTCKDAGNYVELFLGFAGGFLYRERVSMDGITVEVLAGVVGAATRIAGEVRWAPVVARGAIRPSVSVKCKN</sequence>
<dbReference type="PIR" id="T11007">
    <property type="entry name" value="T11007"/>
</dbReference>
<gene>
    <name evidence="1" type="primary">MLCL536.16</name>
</gene>
<reference evidence="1" key="1">
    <citation type="journal article" date="1993" name="Mol. Microbiol.">
        <title>Use of an ordered cosmid library to deduce the genomic organization of Mycobacterium leprae.</title>
        <authorList>
            <person name="Eiglmeier K."/>
            <person name="Honore N."/>
            <person name="Woods S.A."/>
            <person name="Caudron B."/>
            <person name="Cole S.T."/>
        </authorList>
    </citation>
    <scope>NUCLEOTIDE SEQUENCE</scope>
</reference>
<accession>O33139</accession>
<organism evidence="1">
    <name type="scientific">Mycobacterium leprae</name>
    <dbReference type="NCBI Taxonomy" id="1769"/>
    <lineage>
        <taxon>Bacteria</taxon>
        <taxon>Bacillati</taxon>
        <taxon>Actinomycetota</taxon>
        <taxon>Actinomycetes</taxon>
        <taxon>Mycobacteriales</taxon>
        <taxon>Mycobacteriaceae</taxon>
        <taxon>Mycobacterium</taxon>
    </lineage>
</organism>
<dbReference type="EMBL" id="Z99125">
    <property type="protein sequence ID" value="CAB16159.1"/>
    <property type="molecule type" value="Genomic_DNA"/>
</dbReference>
<protein>
    <submittedName>
        <fullName evidence="1">Uncharacterized protein</fullName>
    </submittedName>
</protein>
<dbReference type="AlphaFoldDB" id="O33139"/>
<reference evidence="1" key="3">
    <citation type="submission" date="1997-09" db="EMBL/GenBank/DDBJ databases">
        <authorList>
            <person name="Seeger K."/>
            <person name="Harris D."/>
        </authorList>
    </citation>
    <scope>NUCLEOTIDE SEQUENCE</scope>
</reference>
<proteinExistence type="predicted"/>
<evidence type="ECO:0000313" key="1">
    <source>
        <dbReference type="EMBL" id="CAB16159.1"/>
    </source>
</evidence>
<name>O33139_MYCLR</name>
<reference evidence="1" key="2">
    <citation type="submission" date="1997-09" db="EMBL/GenBank/DDBJ databases">
        <authorList>
            <person name="Parkhill J."/>
            <person name="Barrell B.G."/>
            <person name="Rajandream M.A."/>
        </authorList>
    </citation>
    <scope>NUCLEOTIDE SEQUENCE</scope>
</reference>